<reference evidence="1 2" key="1">
    <citation type="journal article" date="2013" name="Genome Announc.">
        <title>Whole-Genome Sequences of Four Clinical Isolates of Mycobacterium tuberculosis from Tamil Nadu, South India.</title>
        <authorList>
            <person name="Narayanan S."/>
            <person name="Deshpande U."/>
        </authorList>
    </citation>
    <scope>NUCLEOTIDE SEQUENCE [LARGE SCALE GENOMIC DNA]</scope>
    <source>
        <strain evidence="1 2">Haarlem/NITR202</strain>
    </source>
</reference>
<evidence type="ECO:0000313" key="1">
    <source>
        <dbReference type="EMBL" id="AGL22325.1"/>
    </source>
</evidence>
<organism evidence="1 2">
    <name type="scientific">Mycobacterium tuberculosis str. Haarlem/NITR202</name>
    <dbReference type="NCBI Taxonomy" id="1304279"/>
    <lineage>
        <taxon>Bacteria</taxon>
        <taxon>Bacillati</taxon>
        <taxon>Actinomycetota</taxon>
        <taxon>Actinomycetes</taxon>
        <taxon>Mycobacteriales</taxon>
        <taxon>Mycobacteriaceae</taxon>
        <taxon>Mycobacterium</taxon>
        <taxon>Mycobacterium tuberculosis complex</taxon>
    </lineage>
</organism>
<accession>R4LV06</accession>
<gene>
    <name evidence="1" type="ORF">I917_04080</name>
</gene>
<dbReference type="KEGG" id="mtuh:I917_04080"/>
<protein>
    <submittedName>
        <fullName evidence="1">Uncharacterized protein</fullName>
    </submittedName>
</protein>
<name>R4LV06_MYCTX</name>
<dbReference type="BioCyc" id="MTUB1304279:G13AB-559-MONOMER"/>
<dbReference type="AlphaFoldDB" id="R4LV06"/>
<evidence type="ECO:0000313" key="2">
    <source>
        <dbReference type="Proteomes" id="UP000013563"/>
    </source>
</evidence>
<sequence length="73" mass="7766">MPSVGELHDICAVVGVVLNRAARDNHPNQRIAVLEVVRVLFSAHGIQVATGHYEDAPAGIVGEDQNPRAPFLG</sequence>
<proteinExistence type="predicted"/>
<dbReference type="HOGENOM" id="CLU_2700865_0_0_11"/>
<dbReference type="EMBL" id="CP004886">
    <property type="protein sequence ID" value="AGL22325.1"/>
    <property type="molecule type" value="Genomic_DNA"/>
</dbReference>
<dbReference type="Proteomes" id="UP000013563">
    <property type="component" value="Chromosome"/>
</dbReference>